<keyword evidence="3" id="KW-1185">Reference proteome</keyword>
<feature type="region of interest" description="Disordered" evidence="1">
    <location>
        <begin position="1"/>
        <end position="30"/>
    </location>
</feature>
<comment type="caution">
    <text evidence="2">The sequence shown here is derived from an EMBL/GenBank/DDBJ whole genome shotgun (WGS) entry which is preliminary data.</text>
</comment>
<feature type="compositionally biased region" description="Low complexity" evidence="1">
    <location>
        <begin position="48"/>
        <end position="57"/>
    </location>
</feature>
<feature type="region of interest" description="Disordered" evidence="1">
    <location>
        <begin position="48"/>
        <end position="95"/>
    </location>
</feature>
<sequence>MPPGRARAPPPTRLASASLTHLRPPAPAAPRVKPAFAFLPLLSPAPVAPSAPSVSQPIPIPNSASSTNTAPDPGSYFPTYPPARAADDGEPDRVLPARPRGIKVPGASNQHPAHGYEAAYRAAEAAAYSPPFGSSAYDYTRDRHNMMGDHTRAHASVNVSVGFSVNDNKASASTGASPSASSSAATEFGGMKKKKKSFMLINDIEVEIEEDDDEEVEPERAQPLATSSPAARPMEVEDVPPPISPIDVISPPIAVESEEKTPSPPPISTEKQAQAQAQISPRLSARPLSPVTARPVSPLTSTRPVSPLASTPPASASPIAGRFSPLQARASSRLVRA</sequence>
<feature type="compositionally biased region" description="Pro residues" evidence="1">
    <location>
        <begin position="1"/>
        <end position="12"/>
    </location>
</feature>
<dbReference type="EMBL" id="JARJCM010000042">
    <property type="protein sequence ID" value="KAJ7036585.1"/>
    <property type="molecule type" value="Genomic_DNA"/>
</dbReference>
<feature type="region of interest" description="Disordered" evidence="1">
    <location>
        <begin position="169"/>
        <end position="189"/>
    </location>
</feature>
<feature type="compositionally biased region" description="Polar residues" evidence="1">
    <location>
        <begin position="269"/>
        <end position="281"/>
    </location>
</feature>
<feature type="region of interest" description="Disordered" evidence="1">
    <location>
        <begin position="208"/>
        <end position="337"/>
    </location>
</feature>
<feature type="compositionally biased region" description="Basic and acidic residues" evidence="1">
    <location>
        <begin position="85"/>
        <end position="95"/>
    </location>
</feature>
<protein>
    <submittedName>
        <fullName evidence="2">Uncharacterized protein</fullName>
    </submittedName>
</protein>
<proteinExistence type="predicted"/>
<feature type="compositionally biased region" description="Acidic residues" evidence="1">
    <location>
        <begin position="208"/>
        <end position="217"/>
    </location>
</feature>
<gene>
    <name evidence="2" type="ORF">C8F04DRAFT_473774</name>
</gene>
<feature type="compositionally biased region" description="Low complexity" evidence="1">
    <location>
        <begin position="306"/>
        <end position="320"/>
    </location>
</feature>
<dbReference type="Proteomes" id="UP001218188">
    <property type="component" value="Unassembled WGS sequence"/>
</dbReference>
<evidence type="ECO:0000256" key="1">
    <source>
        <dbReference type="SAM" id="MobiDB-lite"/>
    </source>
</evidence>
<feature type="compositionally biased region" description="Low complexity" evidence="1">
    <location>
        <begin position="170"/>
        <end position="185"/>
    </location>
</feature>
<organism evidence="2 3">
    <name type="scientific">Mycena alexandri</name>
    <dbReference type="NCBI Taxonomy" id="1745969"/>
    <lineage>
        <taxon>Eukaryota</taxon>
        <taxon>Fungi</taxon>
        <taxon>Dikarya</taxon>
        <taxon>Basidiomycota</taxon>
        <taxon>Agaricomycotina</taxon>
        <taxon>Agaricomycetes</taxon>
        <taxon>Agaricomycetidae</taxon>
        <taxon>Agaricales</taxon>
        <taxon>Marasmiineae</taxon>
        <taxon>Mycenaceae</taxon>
        <taxon>Mycena</taxon>
    </lineage>
</organism>
<dbReference type="AlphaFoldDB" id="A0AAD6SZC1"/>
<reference evidence="2" key="1">
    <citation type="submission" date="2023-03" db="EMBL/GenBank/DDBJ databases">
        <title>Massive genome expansion in bonnet fungi (Mycena s.s.) driven by repeated elements and novel gene families across ecological guilds.</title>
        <authorList>
            <consortium name="Lawrence Berkeley National Laboratory"/>
            <person name="Harder C.B."/>
            <person name="Miyauchi S."/>
            <person name="Viragh M."/>
            <person name="Kuo A."/>
            <person name="Thoen E."/>
            <person name="Andreopoulos B."/>
            <person name="Lu D."/>
            <person name="Skrede I."/>
            <person name="Drula E."/>
            <person name="Henrissat B."/>
            <person name="Morin E."/>
            <person name="Kohler A."/>
            <person name="Barry K."/>
            <person name="LaButti K."/>
            <person name="Morin E."/>
            <person name="Salamov A."/>
            <person name="Lipzen A."/>
            <person name="Mereny Z."/>
            <person name="Hegedus B."/>
            <person name="Baldrian P."/>
            <person name="Stursova M."/>
            <person name="Weitz H."/>
            <person name="Taylor A."/>
            <person name="Grigoriev I.V."/>
            <person name="Nagy L.G."/>
            <person name="Martin F."/>
            <person name="Kauserud H."/>
        </authorList>
    </citation>
    <scope>NUCLEOTIDE SEQUENCE</scope>
    <source>
        <strain evidence="2">CBHHK200</strain>
    </source>
</reference>
<accession>A0AAD6SZC1</accession>
<evidence type="ECO:0000313" key="3">
    <source>
        <dbReference type="Proteomes" id="UP001218188"/>
    </source>
</evidence>
<name>A0AAD6SZC1_9AGAR</name>
<evidence type="ECO:0000313" key="2">
    <source>
        <dbReference type="EMBL" id="KAJ7036585.1"/>
    </source>
</evidence>